<dbReference type="PANTHER" id="PTHR47482:SF5">
    <property type="entry name" value="FAR1 DOMAIN-CONTAINING PROTEIN"/>
    <property type="match status" value="1"/>
</dbReference>
<dbReference type="Proteomes" id="UP000275267">
    <property type="component" value="Unassembled WGS sequence"/>
</dbReference>
<feature type="domain" description="FAR1" evidence="1">
    <location>
        <begin position="9"/>
        <end position="47"/>
    </location>
</feature>
<dbReference type="AlphaFoldDB" id="A0A3L6QUE8"/>
<name>A0A3L6QUE8_PANMI</name>
<accession>A0A3L6QUE8</accession>
<evidence type="ECO:0000313" key="2">
    <source>
        <dbReference type="EMBL" id="RLM87322.1"/>
    </source>
</evidence>
<reference evidence="3" key="1">
    <citation type="journal article" date="2019" name="Nat. Commun.">
        <title>The genome of broomcorn millet.</title>
        <authorList>
            <person name="Zou C."/>
            <person name="Miki D."/>
            <person name="Li D."/>
            <person name="Tang Q."/>
            <person name="Xiao L."/>
            <person name="Rajput S."/>
            <person name="Deng P."/>
            <person name="Jia W."/>
            <person name="Huang R."/>
            <person name="Zhang M."/>
            <person name="Sun Y."/>
            <person name="Hu J."/>
            <person name="Fu X."/>
            <person name="Schnable P.S."/>
            <person name="Li F."/>
            <person name="Zhang H."/>
            <person name="Feng B."/>
            <person name="Zhu X."/>
            <person name="Liu R."/>
            <person name="Schnable J.C."/>
            <person name="Zhu J.-K."/>
            <person name="Zhang H."/>
        </authorList>
    </citation>
    <scope>NUCLEOTIDE SEQUENCE [LARGE SCALE GENOMIC DNA]</scope>
</reference>
<comment type="caution">
    <text evidence="2">The sequence shown here is derived from an EMBL/GenBank/DDBJ whole genome shotgun (WGS) entry which is preliminary data.</text>
</comment>
<evidence type="ECO:0000259" key="1">
    <source>
        <dbReference type="Pfam" id="PF03101"/>
    </source>
</evidence>
<organism evidence="2 3">
    <name type="scientific">Panicum miliaceum</name>
    <name type="common">Proso millet</name>
    <name type="synonym">Broomcorn millet</name>
    <dbReference type="NCBI Taxonomy" id="4540"/>
    <lineage>
        <taxon>Eukaryota</taxon>
        <taxon>Viridiplantae</taxon>
        <taxon>Streptophyta</taxon>
        <taxon>Embryophyta</taxon>
        <taxon>Tracheophyta</taxon>
        <taxon>Spermatophyta</taxon>
        <taxon>Magnoliopsida</taxon>
        <taxon>Liliopsida</taxon>
        <taxon>Poales</taxon>
        <taxon>Poaceae</taxon>
        <taxon>PACMAD clade</taxon>
        <taxon>Panicoideae</taxon>
        <taxon>Panicodae</taxon>
        <taxon>Paniceae</taxon>
        <taxon>Panicinae</taxon>
        <taxon>Panicum</taxon>
        <taxon>Panicum sect. Panicum</taxon>
    </lineage>
</organism>
<protein>
    <recommendedName>
        <fullName evidence="1">FAR1 domain-containing protein</fullName>
    </recommendedName>
</protein>
<dbReference type="InterPro" id="IPR004330">
    <property type="entry name" value="FAR1_DNA_bnd_dom"/>
</dbReference>
<gene>
    <name evidence="2" type="ORF">C2845_PM04G23960</name>
</gene>
<keyword evidence="3" id="KW-1185">Reference proteome</keyword>
<proteinExistence type="predicted"/>
<dbReference type="EMBL" id="PQIB02000011">
    <property type="protein sequence ID" value="RLM87322.1"/>
    <property type="molecule type" value="Genomic_DNA"/>
</dbReference>
<evidence type="ECO:0000313" key="3">
    <source>
        <dbReference type="Proteomes" id="UP000275267"/>
    </source>
</evidence>
<sequence length="75" mass="8867">MLEIGFDKRTKSMTKGCNCKAMIRLHRTEDDGWFISAYMKEHNHELFATDAEIKEWSSHKKIEPNIRDHVKTYAP</sequence>
<dbReference type="OrthoDB" id="681107at2759"/>
<dbReference type="Pfam" id="PF03101">
    <property type="entry name" value="FAR1"/>
    <property type="match status" value="1"/>
</dbReference>
<dbReference type="PANTHER" id="PTHR47482">
    <property type="entry name" value="OS11G0632001 PROTEIN"/>
    <property type="match status" value="1"/>
</dbReference>